<name>A0ABY5PLS5_9ACTN</name>
<sequence>MWPFSRRKQFDAFGRPVTARRRASPPADTFVHAPDATPDEVPNGVRIGFDGYELEAHRGALTGLEGGGSRAQLPPWAANPKG</sequence>
<protein>
    <recommendedName>
        <fullName evidence="4">Transposase</fullName>
    </recommendedName>
</protein>
<evidence type="ECO:0000313" key="3">
    <source>
        <dbReference type="Proteomes" id="UP001058860"/>
    </source>
</evidence>
<keyword evidence="3" id="KW-1185">Reference proteome</keyword>
<organism evidence="2 3">
    <name type="scientific">Svornostia abyssi</name>
    <dbReference type="NCBI Taxonomy" id="2898438"/>
    <lineage>
        <taxon>Bacteria</taxon>
        <taxon>Bacillati</taxon>
        <taxon>Actinomycetota</taxon>
        <taxon>Thermoleophilia</taxon>
        <taxon>Solirubrobacterales</taxon>
        <taxon>Baekduiaceae</taxon>
        <taxon>Svornostia</taxon>
    </lineage>
</organism>
<reference evidence="3" key="1">
    <citation type="submission" date="2021-11" db="EMBL/GenBank/DDBJ databases">
        <title>Cultivation dependent microbiological survey of springs from the worlds oldest radium mine currently devoted to the extraction of radon-saturated water.</title>
        <authorList>
            <person name="Kapinusova G."/>
            <person name="Smrhova T."/>
            <person name="Strejcek M."/>
            <person name="Suman J."/>
            <person name="Jani K."/>
            <person name="Pajer P."/>
            <person name="Uhlik O."/>
        </authorList>
    </citation>
    <scope>NUCLEOTIDE SEQUENCE [LARGE SCALE GENOMIC DNA]</scope>
    <source>
        <strain evidence="3">J379</strain>
    </source>
</reference>
<evidence type="ECO:0000313" key="2">
    <source>
        <dbReference type="EMBL" id="UUY05272.1"/>
    </source>
</evidence>
<dbReference type="EMBL" id="CP088295">
    <property type="protein sequence ID" value="UUY05272.1"/>
    <property type="molecule type" value="Genomic_DNA"/>
</dbReference>
<gene>
    <name evidence="2" type="ORF">LRS13_07050</name>
</gene>
<proteinExistence type="predicted"/>
<evidence type="ECO:0000256" key="1">
    <source>
        <dbReference type="SAM" id="MobiDB-lite"/>
    </source>
</evidence>
<evidence type="ECO:0008006" key="4">
    <source>
        <dbReference type="Google" id="ProtNLM"/>
    </source>
</evidence>
<dbReference type="RefSeq" id="WP_353865731.1">
    <property type="nucleotide sequence ID" value="NZ_CP088295.1"/>
</dbReference>
<accession>A0ABY5PLS5</accession>
<dbReference type="Proteomes" id="UP001058860">
    <property type="component" value="Chromosome"/>
</dbReference>
<feature type="region of interest" description="Disordered" evidence="1">
    <location>
        <begin position="15"/>
        <end position="43"/>
    </location>
</feature>
<feature type="region of interest" description="Disordered" evidence="1">
    <location>
        <begin position="63"/>
        <end position="82"/>
    </location>
</feature>